<dbReference type="Proteomes" id="UP000784294">
    <property type="component" value="Unassembled WGS sequence"/>
</dbReference>
<dbReference type="EMBL" id="CAAALY010260135">
    <property type="protein sequence ID" value="VEL39111.1"/>
    <property type="molecule type" value="Genomic_DNA"/>
</dbReference>
<name>A0A448XKZ6_9PLAT</name>
<proteinExistence type="predicted"/>
<keyword evidence="2" id="KW-1185">Reference proteome</keyword>
<comment type="caution">
    <text evidence="1">The sequence shown here is derived from an EMBL/GenBank/DDBJ whole genome shotgun (WGS) entry which is preliminary data.</text>
</comment>
<reference evidence="1" key="1">
    <citation type="submission" date="2018-11" db="EMBL/GenBank/DDBJ databases">
        <authorList>
            <consortium name="Pathogen Informatics"/>
        </authorList>
    </citation>
    <scope>NUCLEOTIDE SEQUENCE</scope>
</reference>
<protein>
    <submittedName>
        <fullName evidence="1">Uncharacterized protein</fullName>
    </submittedName>
</protein>
<organism evidence="1 2">
    <name type="scientific">Protopolystoma xenopodis</name>
    <dbReference type="NCBI Taxonomy" id="117903"/>
    <lineage>
        <taxon>Eukaryota</taxon>
        <taxon>Metazoa</taxon>
        <taxon>Spiralia</taxon>
        <taxon>Lophotrochozoa</taxon>
        <taxon>Platyhelminthes</taxon>
        <taxon>Monogenea</taxon>
        <taxon>Polyopisthocotylea</taxon>
        <taxon>Polystomatidea</taxon>
        <taxon>Polystomatidae</taxon>
        <taxon>Protopolystoma</taxon>
    </lineage>
</organism>
<accession>A0A448XKZ6</accession>
<gene>
    <name evidence="1" type="ORF">PXEA_LOCUS32551</name>
</gene>
<evidence type="ECO:0000313" key="1">
    <source>
        <dbReference type="EMBL" id="VEL39111.1"/>
    </source>
</evidence>
<dbReference type="AlphaFoldDB" id="A0A448XKZ6"/>
<sequence length="97" mass="10907">MAAWRSCKYKAKLSLKDSLGSQLLKRKCAGMKRLEDESQQKPIADYFWPIADSLFWNILVEAIFEAISMDFCEKGVVMSRQDAQDLVSSPVGDQGDA</sequence>
<evidence type="ECO:0000313" key="2">
    <source>
        <dbReference type="Proteomes" id="UP000784294"/>
    </source>
</evidence>